<dbReference type="HOGENOM" id="CLU_309748_0_0_1"/>
<feature type="region of interest" description="Disordered" evidence="1">
    <location>
        <begin position="583"/>
        <end position="602"/>
    </location>
</feature>
<feature type="region of interest" description="Disordered" evidence="1">
    <location>
        <begin position="410"/>
        <end position="556"/>
    </location>
</feature>
<dbReference type="AlphaFoldDB" id="K1WUA8"/>
<evidence type="ECO:0000313" key="3">
    <source>
        <dbReference type="Proteomes" id="UP000006753"/>
    </source>
</evidence>
<accession>K1WUA8</accession>
<dbReference type="KEGG" id="mbe:MBM_09647"/>
<feature type="compositionally biased region" description="Basic and acidic residues" evidence="1">
    <location>
        <begin position="427"/>
        <end position="440"/>
    </location>
</feature>
<dbReference type="GeneID" id="18765582"/>
<dbReference type="OMA" id="HQISASH"/>
<dbReference type="RefSeq" id="XP_007297536.1">
    <property type="nucleotide sequence ID" value="XM_007297474.1"/>
</dbReference>
<feature type="compositionally biased region" description="Pro residues" evidence="1">
    <location>
        <begin position="511"/>
        <end position="525"/>
    </location>
</feature>
<reference evidence="2 3" key="1">
    <citation type="journal article" date="2012" name="BMC Genomics">
        <title>Sequencing the genome of Marssonina brunnea reveals fungus-poplar co-evolution.</title>
        <authorList>
            <person name="Zhu S."/>
            <person name="Cao Y.-Z."/>
            <person name="Jiang C."/>
            <person name="Tan B.-Y."/>
            <person name="Wang Z."/>
            <person name="Feng S."/>
            <person name="Zhang L."/>
            <person name="Su X.-H."/>
            <person name="Brejova B."/>
            <person name="Vinar T."/>
            <person name="Xu M."/>
            <person name="Wang M.-X."/>
            <person name="Zhang S.-G."/>
            <person name="Huang M.-R."/>
            <person name="Wu R."/>
            <person name="Zhou Y."/>
        </authorList>
    </citation>
    <scope>NUCLEOTIDE SEQUENCE [LARGE SCALE GENOMIC DNA]</scope>
    <source>
        <strain evidence="2 3">MB_m1</strain>
    </source>
</reference>
<feature type="compositionally biased region" description="Low complexity" evidence="1">
    <location>
        <begin position="480"/>
        <end position="494"/>
    </location>
</feature>
<feature type="compositionally biased region" description="Polar residues" evidence="1">
    <location>
        <begin position="111"/>
        <end position="133"/>
    </location>
</feature>
<gene>
    <name evidence="2" type="ORF">MBM_09647</name>
</gene>
<feature type="compositionally biased region" description="Basic residues" evidence="1">
    <location>
        <begin position="583"/>
        <end position="592"/>
    </location>
</feature>
<keyword evidence="3" id="KW-1185">Reference proteome</keyword>
<feature type="region of interest" description="Disordered" evidence="1">
    <location>
        <begin position="801"/>
        <end position="823"/>
    </location>
</feature>
<proteinExistence type="predicted"/>
<name>K1WUA8_MARBU</name>
<evidence type="ECO:0000256" key="1">
    <source>
        <dbReference type="SAM" id="MobiDB-lite"/>
    </source>
</evidence>
<organism evidence="2 3">
    <name type="scientific">Marssonina brunnea f. sp. multigermtubi (strain MB_m1)</name>
    <name type="common">Marssonina leaf spot fungus</name>
    <dbReference type="NCBI Taxonomy" id="1072389"/>
    <lineage>
        <taxon>Eukaryota</taxon>
        <taxon>Fungi</taxon>
        <taxon>Dikarya</taxon>
        <taxon>Ascomycota</taxon>
        <taxon>Pezizomycotina</taxon>
        <taxon>Leotiomycetes</taxon>
        <taxon>Helotiales</taxon>
        <taxon>Drepanopezizaceae</taxon>
        <taxon>Drepanopeziza</taxon>
    </lineage>
</organism>
<feature type="region of interest" description="Disordered" evidence="1">
    <location>
        <begin position="347"/>
        <end position="373"/>
    </location>
</feature>
<evidence type="ECO:0000313" key="2">
    <source>
        <dbReference type="EMBL" id="EKD12148.1"/>
    </source>
</evidence>
<dbReference type="Proteomes" id="UP000006753">
    <property type="component" value="Unassembled WGS sequence"/>
</dbReference>
<dbReference type="eggNOG" id="ENOG502S1V6">
    <property type="taxonomic scope" value="Eukaryota"/>
</dbReference>
<dbReference type="EMBL" id="JH921462">
    <property type="protein sequence ID" value="EKD12148.1"/>
    <property type="molecule type" value="Genomic_DNA"/>
</dbReference>
<dbReference type="InParanoid" id="K1WUA8"/>
<feature type="region of interest" description="Disordered" evidence="1">
    <location>
        <begin position="215"/>
        <end position="304"/>
    </location>
</feature>
<protein>
    <submittedName>
        <fullName evidence="2">Uncharacterized protein</fullName>
    </submittedName>
</protein>
<sequence length="920" mass="101998">MEDSAVKRRKLSPTTSIPIDAPATPSRIPVPRADGAQPASRRPSFASPTKASLSRHHPQILNRPLSSGAGNGRPASRSKNLQDVFGRALGETQTVKVGRSVISNDDKEGSRSMSTTQENDSSAWDNYDMSQKTLPGGRSKEPVGAGMIAKPNRLPQSPKKQPERSALVNPIPDVLPEDFNPFLKKGLRRSPIISSAEVPAAAVVHDPMDVDENFNPFRKAGLRRSPISSQPQKGLRRSPIPTQPVETIPRRSPTPQQHFTSGRALDEFIVSPVRSQPLQPSPRKSPFPSRSALRRSPVFSQDINPIHQASQISEQRLLSTQEISPVTPAKPPPPPRRLLAEITRDVDVSEPENASSESRQEVASAPLEPNSQPKMFLTEIPKLQEEQIEAPIYDAEPTYKLVHEPVPEAIVSTTPTEPPPRVSSVAESRDYSMQEQERTPVPKMTQRPQVPSIDVQDLIHGTRRVEEPELRPTPTQLEIPDPVVTTSSPGTPDTPSKRAKNRKLKISPLRPRAPSPQEPKEPVPLPLTELKAEKPKRRKSSRFMIPEDPHAAKKRARDDLLKELQQLQADVALANRENERLRIRSASKKKGHSTAPNPDELQSMLLRSTAPEPSSDARPKPTSIFQSINAFLPFRPRRRPAAAPVSEKPLPSHLPIALTDPLPYLQAFSPLKYSSTITLLPCEPILSDNSSQSEEQPVMQRHVISASHPSGLFSTRFSMTVDTSSLSIAALDILRLDMNAEKELGSFIRARARSDSVLGKDVTVVCWAMSRWIEVSIQRARFWCTIEHEFGTPQARARTLLKKKKRKRQGAPDATADEMAVDESEDRQIWTRRQMLPHIGRTGAELSNSEVELRFEWKISFDWTGEVESALTASARLPGAWQHADDRSSLAKVPDTFDKLVKERGPLGAVRATVGIFMPV</sequence>
<feature type="region of interest" description="Disordered" evidence="1">
    <location>
        <begin position="1"/>
        <end position="165"/>
    </location>
</feature>
<dbReference type="OrthoDB" id="4160836at2759"/>
<feature type="compositionally biased region" description="Basic and acidic residues" evidence="1">
    <location>
        <begin position="545"/>
        <end position="556"/>
    </location>
</feature>